<evidence type="ECO:0000313" key="8">
    <source>
        <dbReference type="Proteomes" id="UP000307217"/>
    </source>
</evidence>
<evidence type="ECO:0000259" key="4">
    <source>
        <dbReference type="PROSITE" id="PS50887"/>
    </source>
</evidence>
<dbReference type="PANTHER" id="PTHR45138">
    <property type="entry name" value="REGULATORY COMPONENTS OF SENSORY TRANSDUCTION SYSTEM"/>
    <property type="match status" value="1"/>
</dbReference>
<dbReference type="Proteomes" id="UP000307217">
    <property type="component" value="Unassembled WGS sequence"/>
</dbReference>
<dbReference type="InterPro" id="IPR000160">
    <property type="entry name" value="GGDEF_dom"/>
</dbReference>
<dbReference type="CDD" id="cd01949">
    <property type="entry name" value="GGDEF"/>
    <property type="match status" value="1"/>
</dbReference>
<dbReference type="SMART" id="SM00065">
    <property type="entry name" value="GAF"/>
    <property type="match status" value="1"/>
</dbReference>
<dbReference type="Pfam" id="PF00990">
    <property type="entry name" value="GGDEF"/>
    <property type="match status" value="1"/>
</dbReference>
<gene>
    <name evidence="5" type="ORF">CWC19_02365</name>
    <name evidence="6" type="ORF">CWC20_14785</name>
</gene>
<evidence type="ECO:0000256" key="3">
    <source>
        <dbReference type="ARBA" id="ARBA00034247"/>
    </source>
</evidence>
<reference evidence="5" key="3">
    <citation type="submission" date="2019-09" db="EMBL/GenBank/DDBJ databases">
        <title>Co-occurence of chitin degradation, pigmentation and bioactivity in marine Pseudoalteromonas.</title>
        <authorList>
            <person name="Sonnenschein E.C."/>
            <person name="Bech P.K."/>
        </authorList>
    </citation>
    <scope>NUCLEOTIDE SEQUENCE</scope>
    <source>
        <strain evidence="5">S3790</strain>
    </source>
</reference>
<dbReference type="SMART" id="SM00267">
    <property type="entry name" value="GGDEF"/>
    <property type="match status" value="1"/>
</dbReference>
<evidence type="ECO:0000313" key="5">
    <source>
        <dbReference type="EMBL" id="TMO70294.1"/>
    </source>
</evidence>
<dbReference type="InterPro" id="IPR003018">
    <property type="entry name" value="GAF"/>
</dbReference>
<feature type="domain" description="GGDEF" evidence="4">
    <location>
        <begin position="216"/>
        <end position="346"/>
    </location>
</feature>
<dbReference type="InterPro" id="IPR029016">
    <property type="entry name" value="GAF-like_dom_sf"/>
</dbReference>
<keyword evidence="7" id="KW-1185">Reference proteome</keyword>
<dbReference type="InterPro" id="IPR043128">
    <property type="entry name" value="Rev_trsase/Diguanyl_cyclase"/>
</dbReference>
<evidence type="ECO:0000313" key="7">
    <source>
        <dbReference type="Proteomes" id="UP000307164"/>
    </source>
</evidence>
<dbReference type="EC" id="2.7.7.65" evidence="2"/>
<dbReference type="InterPro" id="IPR050469">
    <property type="entry name" value="Diguanylate_Cyclase"/>
</dbReference>
<evidence type="ECO:0000313" key="6">
    <source>
        <dbReference type="EMBL" id="TMO72604.1"/>
    </source>
</evidence>
<dbReference type="EMBL" id="PNBX01000006">
    <property type="protein sequence ID" value="TMO70294.1"/>
    <property type="molecule type" value="Genomic_DNA"/>
</dbReference>
<dbReference type="Gene3D" id="3.30.450.40">
    <property type="match status" value="1"/>
</dbReference>
<accession>A0A5S3VES5</accession>
<dbReference type="SUPFAM" id="SSF55781">
    <property type="entry name" value="GAF domain-like"/>
    <property type="match status" value="1"/>
</dbReference>
<dbReference type="SUPFAM" id="SSF55073">
    <property type="entry name" value="Nucleotide cyclase"/>
    <property type="match status" value="1"/>
</dbReference>
<reference evidence="7 8" key="2">
    <citation type="submission" date="2019-06" db="EMBL/GenBank/DDBJ databases">
        <title>Co-occurence of chitin degradation, pigmentation and bioactivity in marine Pseudoalteromonas.</title>
        <authorList>
            <person name="Sonnenschein E.C."/>
            <person name="Bech P.K."/>
        </authorList>
    </citation>
    <scope>NUCLEOTIDE SEQUENCE [LARGE SCALE GENOMIC DNA]</scope>
    <source>
        <strain evidence="8">S3790</strain>
        <strain evidence="6 7">S3895</strain>
    </source>
</reference>
<proteinExistence type="predicted"/>
<protein>
    <recommendedName>
        <fullName evidence="2">diguanylate cyclase</fullName>
        <ecNumber evidence="2">2.7.7.65</ecNumber>
    </recommendedName>
</protein>
<name>A0A5S3VES5_9GAMM</name>
<dbReference type="Pfam" id="PF01590">
    <property type="entry name" value="GAF"/>
    <property type="match status" value="1"/>
</dbReference>
<evidence type="ECO:0000256" key="2">
    <source>
        <dbReference type="ARBA" id="ARBA00012528"/>
    </source>
</evidence>
<dbReference type="RefSeq" id="WP_138589798.1">
    <property type="nucleotide sequence ID" value="NZ_PNBW01000077.1"/>
</dbReference>
<dbReference type="GO" id="GO:0052621">
    <property type="term" value="F:diguanylate cyclase activity"/>
    <property type="evidence" value="ECO:0007669"/>
    <property type="project" value="UniProtKB-EC"/>
</dbReference>
<dbReference type="Proteomes" id="UP000307164">
    <property type="component" value="Unassembled WGS sequence"/>
</dbReference>
<dbReference type="InterPro" id="IPR029787">
    <property type="entry name" value="Nucleotide_cyclase"/>
</dbReference>
<dbReference type="Gene3D" id="3.30.70.270">
    <property type="match status" value="1"/>
</dbReference>
<sequence>MLNDLSEVTQRLRRVCSQEVDVSGSYQAFLQDIIDEGRTTLAVSRVSVWLFDDHIQPRFLLNVANTDWSTKVEQMDCAKLSLEHYHTYFTALKSGESIAACDAETDPRTTEFADGYLKPYGITTMLDTVIFKNGVPHGIVCCEGTDGPRQWQSAEVSYAEMIADCCSRRILVSELWALQQQLSDLAFQDALTGLKNRRYLMDYAEREISRHMRAELPLSMVVVDIDHFKAINDTYGHEVGDVVLQAFAGCCKLVLRTEDCLCRLGGEEFVAMLPHTNADNAYHVAQRLREALSQQQIEYGSERIMITVSCGVAEVNLQLPFSQSLKLADHAVYQAKAQGRNCVVRS</sequence>
<reference evidence="7 8" key="1">
    <citation type="submission" date="2018-01" db="EMBL/GenBank/DDBJ databases">
        <authorList>
            <person name="Paulsen S."/>
            <person name="Gram L.K."/>
        </authorList>
    </citation>
    <scope>NUCLEOTIDE SEQUENCE [LARGE SCALE GENOMIC DNA]</scope>
    <source>
        <strain evidence="5 8">S3790</strain>
        <strain evidence="6 7">S3895</strain>
    </source>
</reference>
<dbReference type="PANTHER" id="PTHR45138:SF9">
    <property type="entry name" value="DIGUANYLATE CYCLASE DGCM-RELATED"/>
    <property type="match status" value="1"/>
</dbReference>
<dbReference type="FunFam" id="3.30.70.270:FF:000001">
    <property type="entry name" value="Diguanylate cyclase domain protein"/>
    <property type="match status" value="1"/>
</dbReference>
<dbReference type="EMBL" id="PNBW01000077">
    <property type="protein sequence ID" value="TMO72604.1"/>
    <property type="molecule type" value="Genomic_DNA"/>
</dbReference>
<comment type="catalytic activity">
    <reaction evidence="3">
        <text>2 GTP = 3',3'-c-di-GMP + 2 diphosphate</text>
        <dbReference type="Rhea" id="RHEA:24898"/>
        <dbReference type="ChEBI" id="CHEBI:33019"/>
        <dbReference type="ChEBI" id="CHEBI:37565"/>
        <dbReference type="ChEBI" id="CHEBI:58805"/>
        <dbReference type="EC" id="2.7.7.65"/>
    </reaction>
</comment>
<dbReference type="PROSITE" id="PS50887">
    <property type="entry name" value="GGDEF"/>
    <property type="match status" value="1"/>
</dbReference>
<dbReference type="OrthoDB" id="9813903at2"/>
<organism evidence="5 8">
    <name type="scientific">Pseudoalteromonas aurantia</name>
    <dbReference type="NCBI Taxonomy" id="43654"/>
    <lineage>
        <taxon>Bacteria</taxon>
        <taxon>Pseudomonadati</taxon>
        <taxon>Pseudomonadota</taxon>
        <taxon>Gammaproteobacteria</taxon>
        <taxon>Alteromonadales</taxon>
        <taxon>Pseudoalteromonadaceae</taxon>
        <taxon>Pseudoalteromonas</taxon>
    </lineage>
</organism>
<dbReference type="NCBIfam" id="TIGR00254">
    <property type="entry name" value="GGDEF"/>
    <property type="match status" value="1"/>
</dbReference>
<comment type="cofactor">
    <cofactor evidence="1">
        <name>Mg(2+)</name>
        <dbReference type="ChEBI" id="CHEBI:18420"/>
    </cofactor>
</comment>
<comment type="caution">
    <text evidence="5">The sequence shown here is derived from an EMBL/GenBank/DDBJ whole genome shotgun (WGS) entry which is preliminary data.</text>
</comment>
<evidence type="ECO:0000256" key="1">
    <source>
        <dbReference type="ARBA" id="ARBA00001946"/>
    </source>
</evidence>
<dbReference type="AlphaFoldDB" id="A0A5S3VES5"/>